<gene>
    <name evidence="4" type="ORF">HF855_10125</name>
</gene>
<evidence type="ECO:0000256" key="1">
    <source>
        <dbReference type="ARBA" id="ARBA00022676"/>
    </source>
</evidence>
<evidence type="ECO:0000313" key="4">
    <source>
        <dbReference type="EMBL" id="NME57761.1"/>
    </source>
</evidence>
<dbReference type="Pfam" id="PF00535">
    <property type="entry name" value="Glycos_transf_2"/>
    <property type="match status" value="1"/>
</dbReference>
<feature type="domain" description="Glycosyltransferase 2-like" evidence="3">
    <location>
        <begin position="13"/>
        <end position="123"/>
    </location>
</feature>
<comment type="caution">
    <text evidence="4">The sequence shown here is derived from an EMBL/GenBank/DDBJ whole genome shotgun (WGS) entry which is preliminary data.</text>
</comment>
<dbReference type="EMBL" id="JABAFX010000024">
    <property type="protein sequence ID" value="NME57761.1"/>
    <property type="molecule type" value="Genomic_DNA"/>
</dbReference>
<keyword evidence="1" id="KW-0328">Glycosyltransferase</keyword>
<name>A0A848CRZ5_9FIRM</name>
<proteinExistence type="predicted"/>
<dbReference type="SUPFAM" id="SSF53448">
    <property type="entry name" value="Nucleotide-diphospho-sugar transferases"/>
    <property type="match status" value="1"/>
</dbReference>
<dbReference type="GO" id="GO:0016757">
    <property type="term" value="F:glycosyltransferase activity"/>
    <property type="evidence" value="ECO:0007669"/>
    <property type="project" value="UniProtKB-KW"/>
</dbReference>
<dbReference type="PANTHER" id="PTHR22916:SF51">
    <property type="entry name" value="GLYCOSYLTRANSFERASE EPSH-RELATED"/>
    <property type="match status" value="1"/>
</dbReference>
<evidence type="ECO:0000259" key="3">
    <source>
        <dbReference type="Pfam" id="PF00535"/>
    </source>
</evidence>
<protein>
    <submittedName>
        <fullName evidence="4">Glycosyltransferase</fullName>
    </submittedName>
</protein>
<dbReference type="InterPro" id="IPR001173">
    <property type="entry name" value="Glyco_trans_2-like"/>
</dbReference>
<dbReference type="InterPro" id="IPR029044">
    <property type="entry name" value="Nucleotide-diphossugar_trans"/>
</dbReference>
<sequence length="342" mass="39772">MNSKIKDSDIKISFIVAVFNIEVFVSECIESLIHQTYRNIEIILIDDGSTDNSGKICDQYASKDSRVRTIHQKNRGLSEARNTGMRNATGDYIGFVDGDDIVSLECARIAVETLKRSPCDILFWKYKQFIEAKQCYDNQTSVRDYRRVNSPKCLEELLLHNLNEEVWNGIYKKTIAVTEKFPAKKQNEDVFWKYRVILKANDIGFISDQLYFYRIRPGSITQSPFSWKRFDSLEGRYIRTKNIIENYPELKATALSEIYAEAMFLYSDVVSSLHGEERKLGLKRINYYLDKLPFRFSEILFSDKISKMRKVTLVLSKISFAATSRLKVFILKRLGRDVFGTH</sequence>
<evidence type="ECO:0000256" key="2">
    <source>
        <dbReference type="ARBA" id="ARBA00022679"/>
    </source>
</evidence>
<evidence type="ECO:0000313" key="5">
    <source>
        <dbReference type="Proteomes" id="UP000580130"/>
    </source>
</evidence>
<keyword evidence="2 4" id="KW-0808">Transferase</keyword>
<dbReference type="PANTHER" id="PTHR22916">
    <property type="entry name" value="GLYCOSYLTRANSFERASE"/>
    <property type="match status" value="1"/>
</dbReference>
<organism evidence="4 5">
    <name type="scientific">Dorea formicigenerans</name>
    <dbReference type="NCBI Taxonomy" id="39486"/>
    <lineage>
        <taxon>Bacteria</taxon>
        <taxon>Bacillati</taxon>
        <taxon>Bacillota</taxon>
        <taxon>Clostridia</taxon>
        <taxon>Lachnospirales</taxon>
        <taxon>Lachnospiraceae</taxon>
        <taxon>Dorea</taxon>
    </lineage>
</organism>
<dbReference type="AlphaFoldDB" id="A0A848CRZ5"/>
<dbReference type="RefSeq" id="WP_168933920.1">
    <property type="nucleotide sequence ID" value="NZ_JABAFX010000024.1"/>
</dbReference>
<reference evidence="4 5" key="1">
    <citation type="submission" date="2020-04" db="EMBL/GenBank/DDBJ databases">
        <authorList>
            <person name="Hitch T.C.A."/>
            <person name="Wylensek D."/>
            <person name="Clavel T."/>
        </authorList>
    </citation>
    <scope>NUCLEOTIDE SEQUENCE [LARGE SCALE GENOMIC DNA]</scope>
    <source>
        <strain evidence="4 5">BSM-383-APC-5F</strain>
    </source>
</reference>
<dbReference type="Proteomes" id="UP000580130">
    <property type="component" value="Unassembled WGS sequence"/>
</dbReference>
<accession>A0A848CRZ5</accession>
<dbReference type="CDD" id="cd00761">
    <property type="entry name" value="Glyco_tranf_GTA_type"/>
    <property type="match status" value="1"/>
</dbReference>
<dbReference type="Gene3D" id="3.90.550.10">
    <property type="entry name" value="Spore Coat Polysaccharide Biosynthesis Protein SpsA, Chain A"/>
    <property type="match status" value="1"/>
</dbReference>